<organism evidence="1 2">
    <name type="scientific">Schistosoma mattheei</name>
    <dbReference type="NCBI Taxonomy" id="31246"/>
    <lineage>
        <taxon>Eukaryota</taxon>
        <taxon>Metazoa</taxon>
        <taxon>Spiralia</taxon>
        <taxon>Lophotrochozoa</taxon>
        <taxon>Platyhelminthes</taxon>
        <taxon>Trematoda</taxon>
        <taxon>Digenea</taxon>
        <taxon>Strigeidida</taxon>
        <taxon>Schistosomatoidea</taxon>
        <taxon>Schistosomatidae</taxon>
        <taxon>Schistosoma</taxon>
    </lineage>
</organism>
<evidence type="ECO:0000313" key="1">
    <source>
        <dbReference type="EMBL" id="VDP78332.1"/>
    </source>
</evidence>
<protein>
    <submittedName>
        <fullName evidence="1">Uncharacterized protein</fullName>
    </submittedName>
</protein>
<dbReference type="AlphaFoldDB" id="A0A3P8FPQ4"/>
<accession>A0A3P8FPQ4</accession>
<proteinExistence type="predicted"/>
<keyword evidence="2" id="KW-1185">Reference proteome</keyword>
<dbReference type="Proteomes" id="UP000269396">
    <property type="component" value="Unassembled WGS sequence"/>
</dbReference>
<gene>
    <name evidence="1" type="ORF">SMTD_LOCUS18907</name>
</gene>
<evidence type="ECO:0000313" key="2">
    <source>
        <dbReference type="Proteomes" id="UP000269396"/>
    </source>
</evidence>
<dbReference type="EMBL" id="UZAL01041335">
    <property type="protein sequence ID" value="VDP78332.1"/>
    <property type="molecule type" value="Genomic_DNA"/>
</dbReference>
<sequence>MVLNELMFRIRENQKADLCHHQYHQISVFLACFLYWKMYDESNDKMVDVYVLVDDRQPEPGQSRSLILTC</sequence>
<reference evidence="1 2" key="1">
    <citation type="submission" date="2018-11" db="EMBL/GenBank/DDBJ databases">
        <authorList>
            <consortium name="Pathogen Informatics"/>
        </authorList>
    </citation>
    <scope>NUCLEOTIDE SEQUENCE [LARGE SCALE GENOMIC DNA]</scope>
    <source>
        <strain>Denwood</strain>
        <strain evidence="2">Zambia</strain>
    </source>
</reference>
<name>A0A3P8FPQ4_9TREM</name>